<dbReference type="OrthoDB" id="7548346at2759"/>
<dbReference type="Proteomes" id="UP000499080">
    <property type="component" value="Unassembled WGS sequence"/>
</dbReference>
<keyword evidence="3" id="KW-1185">Reference proteome</keyword>
<protein>
    <recommendedName>
        <fullName evidence="1">Retrovirus-related Pol polyprotein from transposon TNT 1-94-like beta-barrel domain-containing protein</fullName>
    </recommendedName>
</protein>
<accession>A0A4Y2DK42</accession>
<sequence length="181" mass="20632">MWECVPVKERTINNLTKRLRLIQMRLPGKQVEHSDLVANTSVNKRMDKPKQEKVEKKFFRCHKLGHLAKKCYKKSSYTCTLVMSNLFQACTLVMSNLLQACCKLKLLSGKDVGLADSGASAHMTPHKECILTYEAFSSPQEVKISNNETIFAFGQGTVNIRMLVPGKWENNHLSDVWLFLK</sequence>
<feature type="domain" description="Retrovirus-related Pol polyprotein from transposon TNT 1-94-like beta-barrel" evidence="1">
    <location>
        <begin position="115"/>
        <end position="177"/>
    </location>
</feature>
<comment type="caution">
    <text evidence="2">The sequence shown here is derived from an EMBL/GenBank/DDBJ whole genome shotgun (WGS) entry which is preliminary data.</text>
</comment>
<dbReference type="AlphaFoldDB" id="A0A4Y2DK42"/>
<proteinExistence type="predicted"/>
<evidence type="ECO:0000313" key="2">
    <source>
        <dbReference type="EMBL" id="GBM16547.1"/>
    </source>
</evidence>
<gene>
    <name evidence="2" type="ORF">AVEN_148922_1</name>
</gene>
<reference evidence="2 3" key="1">
    <citation type="journal article" date="2019" name="Sci. Rep.">
        <title>Orb-weaving spider Araneus ventricosus genome elucidates the spidroin gene catalogue.</title>
        <authorList>
            <person name="Kono N."/>
            <person name="Nakamura H."/>
            <person name="Ohtoshi R."/>
            <person name="Moran D.A.P."/>
            <person name="Shinohara A."/>
            <person name="Yoshida Y."/>
            <person name="Fujiwara M."/>
            <person name="Mori M."/>
            <person name="Tomita M."/>
            <person name="Arakawa K."/>
        </authorList>
    </citation>
    <scope>NUCLEOTIDE SEQUENCE [LARGE SCALE GENOMIC DNA]</scope>
</reference>
<name>A0A4Y2DK42_ARAVE</name>
<organism evidence="2 3">
    <name type="scientific">Araneus ventricosus</name>
    <name type="common">Orbweaver spider</name>
    <name type="synonym">Epeira ventricosa</name>
    <dbReference type="NCBI Taxonomy" id="182803"/>
    <lineage>
        <taxon>Eukaryota</taxon>
        <taxon>Metazoa</taxon>
        <taxon>Ecdysozoa</taxon>
        <taxon>Arthropoda</taxon>
        <taxon>Chelicerata</taxon>
        <taxon>Arachnida</taxon>
        <taxon>Araneae</taxon>
        <taxon>Araneomorphae</taxon>
        <taxon>Entelegynae</taxon>
        <taxon>Araneoidea</taxon>
        <taxon>Araneidae</taxon>
        <taxon>Araneus</taxon>
    </lineage>
</organism>
<dbReference type="Pfam" id="PF22936">
    <property type="entry name" value="Pol_BBD"/>
    <property type="match status" value="1"/>
</dbReference>
<dbReference type="EMBL" id="BGPR01000375">
    <property type="protein sequence ID" value="GBM16547.1"/>
    <property type="molecule type" value="Genomic_DNA"/>
</dbReference>
<evidence type="ECO:0000313" key="3">
    <source>
        <dbReference type="Proteomes" id="UP000499080"/>
    </source>
</evidence>
<dbReference type="InterPro" id="IPR054722">
    <property type="entry name" value="PolX-like_BBD"/>
</dbReference>
<evidence type="ECO:0000259" key="1">
    <source>
        <dbReference type="Pfam" id="PF22936"/>
    </source>
</evidence>